<evidence type="ECO:0000256" key="6">
    <source>
        <dbReference type="ARBA" id="ARBA00050038"/>
    </source>
</evidence>
<comment type="subunit">
    <text evidence="7">Monomer.</text>
</comment>
<dbReference type="GO" id="GO:0006515">
    <property type="term" value="P:protein quality control for misfolded or incompletely synthesized proteins"/>
    <property type="evidence" value="ECO:0007669"/>
    <property type="project" value="UniProtKB-UniRule"/>
</dbReference>
<dbReference type="InterPro" id="IPR001328">
    <property type="entry name" value="Pept_tRNA_hydro"/>
</dbReference>
<dbReference type="Pfam" id="PF01195">
    <property type="entry name" value="Pept_tRNA_hydro"/>
    <property type="match status" value="1"/>
</dbReference>
<feature type="active site" description="Proton acceptor" evidence="7">
    <location>
        <position position="19"/>
    </location>
</feature>
<dbReference type="FunFam" id="3.40.50.1470:FF:000001">
    <property type="entry name" value="Peptidyl-tRNA hydrolase"/>
    <property type="match status" value="1"/>
</dbReference>
<dbReference type="Gene3D" id="3.40.50.1470">
    <property type="entry name" value="Peptidyl-tRNA hydrolase"/>
    <property type="match status" value="1"/>
</dbReference>
<keyword evidence="3 7" id="KW-0378">Hydrolase</keyword>
<proteinExistence type="inferred from homology"/>
<gene>
    <name evidence="7" type="primary">pth</name>
    <name evidence="10" type="ORF">A2165_03445</name>
</gene>
<evidence type="ECO:0000256" key="7">
    <source>
        <dbReference type="HAMAP-Rule" id="MF_00083"/>
    </source>
</evidence>
<comment type="function">
    <text evidence="7">Hydrolyzes ribosome-free peptidyl-tRNAs (with 1 or more amino acids incorporated), which drop off the ribosome during protein synthesis, or as a result of ribosome stalling.</text>
</comment>
<dbReference type="PANTHER" id="PTHR17224">
    <property type="entry name" value="PEPTIDYL-TRNA HYDROLASE"/>
    <property type="match status" value="1"/>
</dbReference>
<comment type="similarity">
    <text evidence="5 7 9">Belongs to the PTH family.</text>
</comment>
<evidence type="ECO:0000313" key="10">
    <source>
        <dbReference type="EMBL" id="OGD84877.1"/>
    </source>
</evidence>
<dbReference type="EMBL" id="MFAU01000009">
    <property type="protein sequence ID" value="OGD84877.1"/>
    <property type="molecule type" value="Genomic_DNA"/>
</dbReference>
<dbReference type="GO" id="GO:0072344">
    <property type="term" value="P:rescue of stalled ribosome"/>
    <property type="evidence" value="ECO:0007669"/>
    <property type="project" value="UniProtKB-UniRule"/>
</dbReference>
<name>A0A1F5FZ42_9BACT</name>
<organism evidence="10 11">
    <name type="scientific">Candidatus Curtissbacteria bacterium RBG_13_40_7</name>
    <dbReference type="NCBI Taxonomy" id="1797706"/>
    <lineage>
        <taxon>Bacteria</taxon>
        <taxon>Candidatus Curtissiibacteriota</taxon>
    </lineage>
</organism>
<dbReference type="NCBIfam" id="TIGR00447">
    <property type="entry name" value="pth"/>
    <property type="match status" value="1"/>
</dbReference>
<dbReference type="GO" id="GO:0000049">
    <property type="term" value="F:tRNA binding"/>
    <property type="evidence" value="ECO:0007669"/>
    <property type="project" value="UniProtKB-UniRule"/>
</dbReference>
<evidence type="ECO:0000256" key="9">
    <source>
        <dbReference type="RuleBase" id="RU004320"/>
    </source>
</evidence>
<feature type="binding site" evidence="7">
    <location>
        <position position="14"/>
    </location>
    <ligand>
        <name>tRNA</name>
        <dbReference type="ChEBI" id="CHEBI:17843"/>
    </ligand>
</feature>
<evidence type="ECO:0000256" key="5">
    <source>
        <dbReference type="ARBA" id="ARBA00038063"/>
    </source>
</evidence>
<feature type="site" description="Discriminates between blocked and unblocked aminoacyl-tRNA" evidence="7">
    <location>
        <position position="9"/>
    </location>
</feature>
<comment type="function">
    <text evidence="7">Catalyzes the release of premature peptidyl moieties from peptidyl-tRNA molecules trapped in stalled 50S ribosomal subunits, and thus maintains levels of free tRNAs and 50S ribosomes.</text>
</comment>
<keyword evidence="2 7" id="KW-0820">tRNA-binding</keyword>
<dbReference type="InterPro" id="IPR018171">
    <property type="entry name" value="Pept_tRNA_hydro_CS"/>
</dbReference>
<evidence type="ECO:0000313" key="11">
    <source>
        <dbReference type="Proteomes" id="UP000179252"/>
    </source>
</evidence>
<dbReference type="GO" id="GO:0005737">
    <property type="term" value="C:cytoplasm"/>
    <property type="evidence" value="ECO:0007669"/>
    <property type="project" value="UniProtKB-SubCell"/>
</dbReference>
<keyword evidence="4 7" id="KW-0694">RNA-binding</keyword>
<evidence type="ECO:0000256" key="3">
    <source>
        <dbReference type="ARBA" id="ARBA00022801"/>
    </source>
</evidence>
<feature type="site" description="Stabilizes the basic form of H active site to accept a proton" evidence="7">
    <location>
        <position position="88"/>
    </location>
</feature>
<dbReference type="AlphaFoldDB" id="A0A1F5FZ42"/>
<dbReference type="InterPro" id="IPR036416">
    <property type="entry name" value="Pept_tRNA_hydro_sf"/>
</dbReference>
<comment type="subcellular location">
    <subcellularLocation>
        <location evidence="7">Cytoplasm</location>
    </subcellularLocation>
</comment>
<dbReference type="EC" id="3.1.1.29" evidence="1 7"/>
<protein>
    <recommendedName>
        <fullName evidence="6 7">Peptidyl-tRNA hydrolase</fullName>
        <shortName evidence="7">Pth</shortName>
        <ecNumber evidence="1 7">3.1.1.29</ecNumber>
    </recommendedName>
</protein>
<dbReference type="PANTHER" id="PTHR17224:SF1">
    <property type="entry name" value="PEPTIDYL-TRNA HYDROLASE"/>
    <property type="match status" value="1"/>
</dbReference>
<evidence type="ECO:0000256" key="1">
    <source>
        <dbReference type="ARBA" id="ARBA00013260"/>
    </source>
</evidence>
<comment type="catalytic activity">
    <reaction evidence="7 8">
        <text>an N-acyl-L-alpha-aminoacyl-tRNA + H2O = an N-acyl-L-amino acid + a tRNA + H(+)</text>
        <dbReference type="Rhea" id="RHEA:54448"/>
        <dbReference type="Rhea" id="RHEA-COMP:10123"/>
        <dbReference type="Rhea" id="RHEA-COMP:13883"/>
        <dbReference type="ChEBI" id="CHEBI:15377"/>
        <dbReference type="ChEBI" id="CHEBI:15378"/>
        <dbReference type="ChEBI" id="CHEBI:59874"/>
        <dbReference type="ChEBI" id="CHEBI:78442"/>
        <dbReference type="ChEBI" id="CHEBI:138191"/>
        <dbReference type="EC" id="3.1.1.29"/>
    </reaction>
</comment>
<dbReference type="PROSITE" id="PS01195">
    <property type="entry name" value="PEPT_TRNA_HYDROL_1"/>
    <property type="match status" value="1"/>
</dbReference>
<dbReference type="CDD" id="cd00462">
    <property type="entry name" value="PTH"/>
    <property type="match status" value="1"/>
</dbReference>
<dbReference type="Proteomes" id="UP000179252">
    <property type="component" value="Unassembled WGS sequence"/>
</dbReference>
<feature type="binding site" evidence="7">
    <location>
        <position position="61"/>
    </location>
    <ligand>
        <name>tRNA</name>
        <dbReference type="ChEBI" id="CHEBI:17843"/>
    </ligand>
</feature>
<comment type="caution">
    <text evidence="7">Lacks conserved residue(s) required for the propagation of feature annotation.</text>
</comment>
<sequence length="181" mass="20294">MKLIVGLGNPGAKFKNTRHNLGFMVIDNFARAQGFAWRYNQDWMGYFSKSDDFVIAKPSTYMNKSGESIISITNFYKVDKKDILVIHDDLDLAFGKIRLSFDSASAGHRGVESVIDSLGSFDFGRLRIGIGRSPNIDPEKFVLEEFSSDEQGKLEEIVKTSIEAIKSYLNDGIEATMNSFN</sequence>
<keyword evidence="7" id="KW-0963">Cytoplasm</keyword>
<evidence type="ECO:0000256" key="4">
    <source>
        <dbReference type="ARBA" id="ARBA00022884"/>
    </source>
</evidence>
<evidence type="ECO:0000256" key="2">
    <source>
        <dbReference type="ARBA" id="ARBA00022555"/>
    </source>
</evidence>
<reference evidence="10 11" key="1">
    <citation type="journal article" date="2016" name="Nat. Commun.">
        <title>Thousands of microbial genomes shed light on interconnected biogeochemical processes in an aquifer system.</title>
        <authorList>
            <person name="Anantharaman K."/>
            <person name="Brown C.T."/>
            <person name="Hug L.A."/>
            <person name="Sharon I."/>
            <person name="Castelle C.J."/>
            <person name="Probst A.J."/>
            <person name="Thomas B.C."/>
            <person name="Singh A."/>
            <person name="Wilkins M.J."/>
            <person name="Karaoz U."/>
            <person name="Brodie E.L."/>
            <person name="Williams K.H."/>
            <person name="Hubbard S.S."/>
            <person name="Banfield J.F."/>
        </authorList>
    </citation>
    <scope>NUCLEOTIDE SEQUENCE [LARGE SCALE GENOMIC DNA]</scope>
</reference>
<comment type="caution">
    <text evidence="10">The sequence shown here is derived from an EMBL/GenBank/DDBJ whole genome shotgun (WGS) entry which is preliminary data.</text>
</comment>
<evidence type="ECO:0000256" key="8">
    <source>
        <dbReference type="RuleBase" id="RU000673"/>
    </source>
</evidence>
<dbReference type="HAMAP" id="MF_00083">
    <property type="entry name" value="Pept_tRNA_hydro_bact"/>
    <property type="match status" value="1"/>
</dbReference>
<dbReference type="SUPFAM" id="SSF53178">
    <property type="entry name" value="Peptidyl-tRNA hydrolase-like"/>
    <property type="match status" value="1"/>
</dbReference>
<feature type="binding site" evidence="7">
    <location>
        <position position="63"/>
    </location>
    <ligand>
        <name>tRNA</name>
        <dbReference type="ChEBI" id="CHEBI:17843"/>
    </ligand>
</feature>
<dbReference type="GO" id="GO:0004045">
    <property type="term" value="F:peptidyl-tRNA hydrolase activity"/>
    <property type="evidence" value="ECO:0007669"/>
    <property type="project" value="UniProtKB-UniRule"/>
</dbReference>
<accession>A0A1F5FZ42</accession>